<organism evidence="2 3">
    <name type="scientific">Araneus ventricosus</name>
    <name type="common">Orbweaver spider</name>
    <name type="synonym">Epeira ventricosa</name>
    <dbReference type="NCBI Taxonomy" id="182803"/>
    <lineage>
        <taxon>Eukaryota</taxon>
        <taxon>Metazoa</taxon>
        <taxon>Ecdysozoa</taxon>
        <taxon>Arthropoda</taxon>
        <taxon>Chelicerata</taxon>
        <taxon>Arachnida</taxon>
        <taxon>Araneae</taxon>
        <taxon>Araneomorphae</taxon>
        <taxon>Entelegynae</taxon>
        <taxon>Araneoidea</taxon>
        <taxon>Araneidae</taxon>
        <taxon>Araneus</taxon>
    </lineage>
</organism>
<feature type="region of interest" description="Disordered" evidence="1">
    <location>
        <begin position="62"/>
        <end position="86"/>
    </location>
</feature>
<keyword evidence="3" id="KW-1185">Reference proteome</keyword>
<evidence type="ECO:0000256" key="1">
    <source>
        <dbReference type="SAM" id="MobiDB-lite"/>
    </source>
</evidence>
<gene>
    <name evidence="2" type="ORF">AVEN_153491_1</name>
</gene>
<comment type="caution">
    <text evidence="2">The sequence shown here is derived from an EMBL/GenBank/DDBJ whole genome shotgun (WGS) entry which is preliminary data.</text>
</comment>
<dbReference type="OrthoDB" id="6467474at2759"/>
<name>A0A4Y2K3B7_ARAVE</name>
<evidence type="ECO:0000313" key="3">
    <source>
        <dbReference type="Proteomes" id="UP000499080"/>
    </source>
</evidence>
<dbReference type="AlphaFoldDB" id="A0A4Y2K3B7"/>
<protein>
    <submittedName>
        <fullName evidence="2">Uncharacterized protein</fullName>
    </submittedName>
</protein>
<reference evidence="2 3" key="1">
    <citation type="journal article" date="2019" name="Sci. Rep.">
        <title>Orb-weaving spider Araneus ventricosus genome elucidates the spidroin gene catalogue.</title>
        <authorList>
            <person name="Kono N."/>
            <person name="Nakamura H."/>
            <person name="Ohtoshi R."/>
            <person name="Moran D.A.P."/>
            <person name="Shinohara A."/>
            <person name="Yoshida Y."/>
            <person name="Fujiwara M."/>
            <person name="Mori M."/>
            <person name="Tomita M."/>
            <person name="Arakawa K."/>
        </authorList>
    </citation>
    <scope>NUCLEOTIDE SEQUENCE [LARGE SCALE GENOMIC DNA]</scope>
</reference>
<evidence type="ECO:0000313" key="2">
    <source>
        <dbReference type="EMBL" id="GBM97183.1"/>
    </source>
</evidence>
<sequence length="169" mass="19757">MAELANYLKSDLILLAKECEVEILDTGGARSIIKKIEKSPVIDRGFALSQIKLLSEDRIEKERKQNELDEKQKESDERERERQFELDKLKLQQQSETVSLNSSGRERKITPSLKNMMHKFDMETSDISLYLNLFERQAEMVDIEESEWVNHLLALFPVKLEEQIIKLSC</sequence>
<accession>A0A4Y2K3B7</accession>
<proteinExistence type="predicted"/>
<dbReference type="Proteomes" id="UP000499080">
    <property type="component" value="Unassembled WGS sequence"/>
</dbReference>
<dbReference type="EMBL" id="BGPR01004210">
    <property type="protein sequence ID" value="GBM97183.1"/>
    <property type="molecule type" value="Genomic_DNA"/>
</dbReference>